<dbReference type="InterPro" id="IPR012337">
    <property type="entry name" value="RNaseH-like_sf"/>
</dbReference>
<dbReference type="EnsemblPlants" id="evm.model.01.2243">
    <property type="protein sequence ID" value="cds.evm.model.01.2243"/>
    <property type="gene ID" value="evm.TU.01.2243"/>
</dbReference>
<protein>
    <recommendedName>
        <fullName evidence="6">Reverse transcriptase zinc-binding domain-containing protein</fullName>
    </recommendedName>
</protein>
<keyword evidence="1" id="KW-1133">Transmembrane helix</keyword>
<dbReference type="InterPro" id="IPR052929">
    <property type="entry name" value="RNase_H-like_EbsB-rel"/>
</dbReference>
<evidence type="ECO:0000313" key="4">
    <source>
        <dbReference type="EnsemblPlants" id="cds.evm.model.01.2243"/>
    </source>
</evidence>
<dbReference type="Proteomes" id="UP000596661">
    <property type="component" value="Chromosome 1"/>
</dbReference>
<reference evidence="4" key="2">
    <citation type="submission" date="2021-03" db="UniProtKB">
        <authorList>
            <consortium name="EnsemblPlants"/>
        </authorList>
    </citation>
    <scope>IDENTIFICATION</scope>
</reference>
<reference evidence="4" key="1">
    <citation type="submission" date="2018-11" db="EMBL/GenBank/DDBJ databases">
        <authorList>
            <person name="Grassa J C."/>
        </authorList>
    </citation>
    <scope>NUCLEOTIDE SEQUENCE [LARGE SCALE GENOMIC DNA]</scope>
</reference>
<keyword evidence="5" id="KW-1185">Reference proteome</keyword>
<evidence type="ECO:0008006" key="6">
    <source>
        <dbReference type="Google" id="ProtNLM"/>
    </source>
</evidence>
<evidence type="ECO:0000256" key="1">
    <source>
        <dbReference type="SAM" id="Phobius"/>
    </source>
</evidence>
<dbReference type="InterPro" id="IPR026960">
    <property type="entry name" value="RVT-Znf"/>
</dbReference>
<keyword evidence="1" id="KW-0812">Transmembrane</keyword>
<evidence type="ECO:0000259" key="2">
    <source>
        <dbReference type="Pfam" id="PF13456"/>
    </source>
</evidence>
<feature type="transmembrane region" description="Helical" evidence="1">
    <location>
        <begin position="25"/>
        <end position="43"/>
    </location>
</feature>
<dbReference type="InterPro" id="IPR044730">
    <property type="entry name" value="RNase_H-like_dom_plant"/>
</dbReference>
<dbReference type="Gene3D" id="3.30.420.10">
    <property type="entry name" value="Ribonuclease H-like superfamily/Ribonuclease H"/>
    <property type="match status" value="1"/>
</dbReference>
<feature type="transmembrane region" description="Helical" evidence="1">
    <location>
        <begin position="50"/>
        <end position="68"/>
    </location>
</feature>
<dbReference type="Pfam" id="PF13966">
    <property type="entry name" value="zf-RVT"/>
    <property type="match status" value="1"/>
</dbReference>
<dbReference type="CDD" id="cd06222">
    <property type="entry name" value="RNase_H_like"/>
    <property type="match status" value="1"/>
</dbReference>
<accession>A0A803NKD1</accession>
<evidence type="ECO:0000313" key="5">
    <source>
        <dbReference type="Proteomes" id="UP000596661"/>
    </source>
</evidence>
<organism evidence="4 5">
    <name type="scientific">Cannabis sativa</name>
    <name type="common">Hemp</name>
    <name type="synonym">Marijuana</name>
    <dbReference type="NCBI Taxonomy" id="3483"/>
    <lineage>
        <taxon>Eukaryota</taxon>
        <taxon>Viridiplantae</taxon>
        <taxon>Streptophyta</taxon>
        <taxon>Embryophyta</taxon>
        <taxon>Tracheophyta</taxon>
        <taxon>Spermatophyta</taxon>
        <taxon>Magnoliopsida</taxon>
        <taxon>eudicotyledons</taxon>
        <taxon>Gunneridae</taxon>
        <taxon>Pentapetalae</taxon>
        <taxon>rosids</taxon>
        <taxon>fabids</taxon>
        <taxon>Rosales</taxon>
        <taxon>Cannabaceae</taxon>
        <taxon>Cannabis</taxon>
    </lineage>
</organism>
<dbReference type="GO" id="GO:0003676">
    <property type="term" value="F:nucleic acid binding"/>
    <property type="evidence" value="ECO:0007669"/>
    <property type="project" value="InterPro"/>
</dbReference>
<keyword evidence="1" id="KW-0472">Membrane</keyword>
<dbReference type="AlphaFoldDB" id="A0A803NKD1"/>
<dbReference type="PANTHER" id="PTHR47074:SF48">
    <property type="entry name" value="POLYNUCLEOTIDYL TRANSFERASE, RIBONUCLEASE H-LIKE SUPERFAMILY PROTEIN"/>
    <property type="match status" value="1"/>
</dbReference>
<dbReference type="Gramene" id="evm.model.01.2243">
    <property type="protein sequence ID" value="cds.evm.model.01.2243"/>
    <property type="gene ID" value="evm.TU.01.2243"/>
</dbReference>
<dbReference type="SUPFAM" id="SSF53098">
    <property type="entry name" value="Ribonuclease H-like"/>
    <property type="match status" value="1"/>
</dbReference>
<sequence length="510" mass="57643">MPSMPFSIFTTEQRANWLIEINPQFFSPLTPLLIPSFSFVSLCSFMGRALLANTAVFLIVLVGSPIPFSIISSKRSLLWGRQLLKKGLVWKIGAGINVPLSTPNWIPSIHSPTLLHPIDQSQAFVSFFINQDSTWNVPKLKHFFPSYQVESILQTPLDPTLSDSLIWGFHPSGIITVKSAYHLASSLASTDVPSSSSPNPFQHWWKKLWSLSVPPKIKHFTWKAFHHILPCALNLFLKRILPHPNCSICGNNTESVTHALIGCPRAKTIWKYSRFKQFYIDYHRNDIKEFFLQALHNIPKQDFPIFIAFVWHIWNTRNSIIFNKSGIPNNVEEFVINYLQEYIAAQRNYQGDQLDSEAATISRNTQQQHPTTLHPDTPSLYVDAALDHKNGLTGTGFIFKLGYQTVLASHCRPLPGAVSPIFAEGQALLQSLLWCLDSQLSPKFVFSDCLNLVSKVNSAWQDNSALSSLVSQIRLLFSNFPDASLHFLPRQLNMDAHGLTKEAPRPREDS</sequence>
<dbReference type="EMBL" id="UZAU01000063">
    <property type="status" value="NOT_ANNOTATED_CDS"/>
    <property type="molecule type" value="Genomic_DNA"/>
</dbReference>
<dbReference type="GO" id="GO:0004523">
    <property type="term" value="F:RNA-DNA hybrid ribonuclease activity"/>
    <property type="evidence" value="ECO:0007669"/>
    <property type="project" value="InterPro"/>
</dbReference>
<dbReference type="PANTHER" id="PTHR47074">
    <property type="entry name" value="BNAC02G40300D PROTEIN"/>
    <property type="match status" value="1"/>
</dbReference>
<feature type="domain" description="Reverse transcriptase zinc-binding" evidence="3">
    <location>
        <begin position="177"/>
        <end position="270"/>
    </location>
</feature>
<evidence type="ECO:0000259" key="3">
    <source>
        <dbReference type="Pfam" id="PF13966"/>
    </source>
</evidence>
<proteinExistence type="predicted"/>
<dbReference type="InterPro" id="IPR002156">
    <property type="entry name" value="RNaseH_domain"/>
</dbReference>
<dbReference type="Pfam" id="PF13456">
    <property type="entry name" value="RVT_3"/>
    <property type="match status" value="1"/>
</dbReference>
<feature type="domain" description="RNase H type-1" evidence="2">
    <location>
        <begin position="382"/>
        <end position="503"/>
    </location>
</feature>
<name>A0A803NKD1_CANSA</name>
<dbReference type="InterPro" id="IPR036397">
    <property type="entry name" value="RNaseH_sf"/>
</dbReference>